<evidence type="ECO:0000256" key="5">
    <source>
        <dbReference type="SAM" id="Phobius"/>
    </source>
</evidence>
<reference evidence="7 8" key="1">
    <citation type="journal article" date="2016" name="Nat. Commun.">
        <title>Thousands of microbial genomes shed light on interconnected biogeochemical processes in an aquifer system.</title>
        <authorList>
            <person name="Anantharaman K."/>
            <person name="Brown C.T."/>
            <person name="Hug L.A."/>
            <person name="Sharon I."/>
            <person name="Castelle C.J."/>
            <person name="Probst A.J."/>
            <person name="Thomas B.C."/>
            <person name="Singh A."/>
            <person name="Wilkins M.J."/>
            <person name="Karaoz U."/>
            <person name="Brodie E.L."/>
            <person name="Williams K.H."/>
            <person name="Hubbard S.S."/>
            <person name="Banfield J.F."/>
        </authorList>
    </citation>
    <scope>NUCLEOTIDE SEQUENCE [LARGE SCALE GENOMIC DNA]</scope>
</reference>
<name>A0A1F8B0M8_9BACT</name>
<dbReference type="NCBIfam" id="NF033679">
    <property type="entry name" value="DNRLRE_dom"/>
    <property type="match status" value="1"/>
</dbReference>
<comment type="caution">
    <text evidence="7">The sequence shown here is derived from an EMBL/GenBank/DDBJ whole genome shotgun (WGS) entry which is preliminary data.</text>
</comment>
<dbReference type="Proteomes" id="UP000178313">
    <property type="component" value="Unassembled WGS sequence"/>
</dbReference>
<keyword evidence="3" id="KW-0732">Signal</keyword>
<dbReference type="GO" id="GO:0005576">
    <property type="term" value="C:extracellular region"/>
    <property type="evidence" value="ECO:0007669"/>
    <property type="project" value="UniProtKB-SubCell"/>
</dbReference>
<feature type="domain" description="Carbohydrate-binding module family 96" evidence="6">
    <location>
        <begin position="106"/>
        <end position="262"/>
    </location>
</feature>
<dbReference type="InterPro" id="IPR055372">
    <property type="entry name" value="CBM96"/>
</dbReference>
<keyword evidence="2" id="KW-0964">Secreted</keyword>
<protein>
    <recommendedName>
        <fullName evidence="6">Carbohydrate-binding module family 96 domain-containing protein</fullName>
    </recommendedName>
</protein>
<keyword evidence="5" id="KW-1133">Transmembrane helix</keyword>
<evidence type="ECO:0000256" key="1">
    <source>
        <dbReference type="ARBA" id="ARBA00004613"/>
    </source>
</evidence>
<sequence>MDEEQVNPASDPEPGNNEIKGMNRLLLPLFIILVLVIGAGAFFIGSQKARQTPSPSPSPLASPEASIEPSPTGSPTPTPKATKTPTPTPTPSIQTKTINSTASLDGWRASNNGGNTTWYIEIGRNATLTSRGYVSFDLGSIPSGATITEATLRLYQKTVVGTPYSGNSVVVDHVDYGSSLGPEDYALTPLASAIGTLTNNASIEWKDLGVTSYVKSDISASRTRSQFRIRFLTEATGTDAWARFESGDNYIGTGNLPQLVVKYY</sequence>
<feature type="compositionally biased region" description="Low complexity" evidence="4">
    <location>
        <begin position="79"/>
        <end position="97"/>
    </location>
</feature>
<gene>
    <name evidence="7" type="ORF">A3E46_00595</name>
</gene>
<dbReference type="EMBL" id="MGGZ01000009">
    <property type="protein sequence ID" value="OGM57480.1"/>
    <property type="molecule type" value="Genomic_DNA"/>
</dbReference>
<accession>A0A1F8B0M8</accession>
<evidence type="ECO:0000256" key="2">
    <source>
        <dbReference type="ARBA" id="ARBA00022525"/>
    </source>
</evidence>
<keyword evidence="5" id="KW-0472">Membrane</keyword>
<evidence type="ECO:0000256" key="4">
    <source>
        <dbReference type="SAM" id="MobiDB-lite"/>
    </source>
</evidence>
<evidence type="ECO:0000256" key="3">
    <source>
        <dbReference type="ARBA" id="ARBA00022729"/>
    </source>
</evidence>
<evidence type="ECO:0000313" key="7">
    <source>
        <dbReference type="EMBL" id="OGM57480.1"/>
    </source>
</evidence>
<evidence type="ECO:0000259" key="6">
    <source>
        <dbReference type="Pfam" id="PF24517"/>
    </source>
</evidence>
<evidence type="ECO:0000313" key="8">
    <source>
        <dbReference type="Proteomes" id="UP000178313"/>
    </source>
</evidence>
<dbReference type="STRING" id="1802513.A3E46_00595"/>
<dbReference type="Pfam" id="PF24517">
    <property type="entry name" value="CBM96"/>
    <property type="match status" value="1"/>
</dbReference>
<organism evidence="7 8">
    <name type="scientific">Candidatus Woesebacteria bacterium RIFCSPHIGHO2_12_FULL_46_16</name>
    <dbReference type="NCBI Taxonomy" id="1802513"/>
    <lineage>
        <taxon>Bacteria</taxon>
        <taxon>Candidatus Woeseibacteriota</taxon>
    </lineage>
</organism>
<comment type="subcellular location">
    <subcellularLocation>
        <location evidence="1">Secreted</location>
    </subcellularLocation>
</comment>
<keyword evidence="5" id="KW-0812">Transmembrane</keyword>
<dbReference type="AlphaFoldDB" id="A0A1F8B0M8"/>
<proteinExistence type="predicted"/>
<feature type="transmembrane region" description="Helical" evidence="5">
    <location>
        <begin position="25"/>
        <end position="44"/>
    </location>
</feature>
<feature type="compositionally biased region" description="Polar residues" evidence="4">
    <location>
        <begin position="98"/>
        <end position="108"/>
    </location>
</feature>
<feature type="region of interest" description="Disordered" evidence="4">
    <location>
        <begin position="48"/>
        <end position="108"/>
    </location>
</feature>
<feature type="compositionally biased region" description="Low complexity" evidence="4">
    <location>
        <begin position="61"/>
        <end position="71"/>
    </location>
</feature>